<feature type="transmembrane region" description="Helical" evidence="7">
    <location>
        <begin position="297"/>
        <end position="316"/>
    </location>
</feature>
<keyword evidence="4 7" id="KW-0812">Transmembrane</keyword>
<comment type="subcellular location">
    <subcellularLocation>
        <location evidence="1">Membrane</location>
        <topology evidence="1">Multi-pass membrane protein</topology>
    </subcellularLocation>
</comment>
<feature type="transmembrane region" description="Helical" evidence="7">
    <location>
        <begin position="53"/>
        <end position="76"/>
    </location>
</feature>
<keyword evidence="3" id="KW-0410">Iron transport</keyword>
<keyword evidence="8" id="KW-0808">Transferase</keyword>
<keyword evidence="3" id="KW-0406">Ion transport</keyword>
<dbReference type="Pfam" id="PF03239">
    <property type="entry name" value="FTR1"/>
    <property type="match status" value="1"/>
</dbReference>
<keyword evidence="5 7" id="KW-1133">Transmembrane helix</keyword>
<keyword evidence="6 7" id="KW-0472">Membrane</keyword>
<evidence type="ECO:0000256" key="7">
    <source>
        <dbReference type="SAM" id="Phobius"/>
    </source>
</evidence>
<dbReference type="Proteomes" id="UP000030854">
    <property type="component" value="Unassembled WGS sequence"/>
</dbReference>
<name>A0A0B1P550_UNCNE</name>
<keyword evidence="3" id="KW-0813">Transport</keyword>
<dbReference type="PANTHER" id="PTHR31632:SF2">
    <property type="entry name" value="PLASMA MEMBRANE IRON PERMEASE"/>
    <property type="match status" value="1"/>
</dbReference>
<dbReference type="InterPro" id="IPR004923">
    <property type="entry name" value="FTR1/Fip1/EfeU"/>
</dbReference>
<dbReference type="GO" id="GO:0033573">
    <property type="term" value="C:high-affinity iron permease complex"/>
    <property type="evidence" value="ECO:0007669"/>
    <property type="project" value="EnsemblFungi"/>
</dbReference>
<proteinExistence type="inferred from homology"/>
<gene>
    <name evidence="8" type="ORF">EV44_g0545</name>
</gene>
<evidence type="ECO:0000256" key="1">
    <source>
        <dbReference type="ARBA" id="ARBA00004141"/>
    </source>
</evidence>
<accession>A0A0B1P550</accession>
<feature type="transmembrane region" description="Helical" evidence="7">
    <location>
        <begin position="180"/>
        <end position="200"/>
    </location>
</feature>
<feature type="transmembrane region" description="Helical" evidence="7">
    <location>
        <begin position="88"/>
        <end position="112"/>
    </location>
</feature>
<dbReference type="AlphaFoldDB" id="A0A0B1P550"/>
<dbReference type="GO" id="GO:0033215">
    <property type="term" value="P:reductive iron assimilation"/>
    <property type="evidence" value="ECO:0007669"/>
    <property type="project" value="EnsemblFungi"/>
</dbReference>
<evidence type="ECO:0000313" key="9">
    <source>
        <dbReference type="Proteomes" id="UP000030854"/>
    </source>
</evidence>
<protein>
    <submittedName>
        <fullName evidence="8">Putative iron transferase</fullName>
    </submittedName>
</protein>
<dbReference type="HOGENOM" id="CLU_046738_0_1_1"/>
<feature type="transmembrane region" description="Helical" evidence="7">
    <location>
        <begin position="148"/>
        <end position="174"/>
    </location>
</feature>
<keyword evidence="3" id="KW-0408">Iron</keyword>
<dbReference type="PANTHER" id="PTHR31632">
    <property type="entry name" value="IRON TRANSPORTER FTH1"/>
    <property type="match status" value="1"/>
</dbReference>
<evidence type="ECO:0000256" key="5">
    <source>
        <dbReference type="ARBA" id="ARBA00022989"/>
    </source>
</evidence>
<evidence type="ECO:0000256" key="4">
    <source>
        <dbReference type="ARBA" id="ARBA00022692"/>
    </source>
</evidence>
<sequence>MTVNIFAVPIFFVVFRETLETAIIVSVLLIFLKKLFNDPAANDRLRKSLTQQVWLGAAIGLLICLMAGGGLITAFYVLGNTTWQKYEYIYEGSFAIFASVIISILGAALLRVSKMQEKWRMKLSKALENSSPIPRSKRAIFKNWCEKYVMFIVPFITILREGLEAVIFVAGVSFSAPASAVPLPVVMGMLSGGFVGWLLYRGGKSSKIKFVLIVSTAILYLVAAGLFSRAVWFFQQQNWNVAVGGDAAEVGAGPGSYDIDQSVWHINYASPYINGGGAWGVLNSLVGWQNSATYGSVISYNCYWVVIIIGFLLMRYNELHGHLPFRKCSESHS</sequence>
<dbReference type="EMBL" id="JNVN01001455">
    <property type="protein sequence ID" value="KHJ33403.1"/>
    <property type="molecule type" value="Genomic_DNA"/>
</dbReference>
<feature type="transmembrane region" description="Helical" evidence="7">
    <location>
        <begin position="212"/>
        <end position="234"/>
    </location>
</feature>
<comment type="caution">
    <text evidence="8">The sequence shown here is derived from an EMBL/GenBank/DDBJ whole genome shotgun (WGS) entry which is preliminary data.</text>
</comment>
<reference evidence="8 9" key="1">
    <citation type="journal article" date="2014" name="BMC Genomics">
        <title>Adaptive genomic structural variation in the grape powdery mildew pathogen, Erysiphe necator.</title>
        <authorList>
            <person name="Jones L."/>
            <person name="Riaz S."/>
            <person name="Morales-Cruz A."/>
            <person name="Amrine K.C."/>
            <person name="McGuire B."/>
            <person name="Gubler W.D."/>
            <person name="Walker M.A."/>
            <person name="Cantu D."/>
        </authorList>
    </citation>
    <scope>NUCLEOTIDE SEQUENCE [LARGE SCALE GENOMIC DNA]</scope>
    <source>
        <strain evidence="9">c</strain>
    </source>
</reference>
<feature type="transmembrane region" description="Helical" evidence="7">
    <location>
        <begin position="6"/>
        <end position="32"/>
    </location>
</feature>
<evidence type="ECO:0000256" key="2">
    <source>
        <dbReference type="ARBA" id="ARBA00008333"/>
    </source>
</evidence>
<evidence type="ECO:0000256" key="3">
    <source>
        <dbReference type="ARBA" id="ARBA00022496"/>
    </source>
</evidence>
<dbReference type="OMA" id="TSMQIFL"/>
<evidence type="ECO:0000256" key="6">
    <source>
        <dbReference type="ARBA" id="ARBA00023136"/>
    </source>
</evidence>
<dbReference type="STRING" id="52586.A0A0B1P550"/>
<comment type="similarity">
    <text evidence="2">Belongs to the oxidase-dependent Fe transporter (OFeT) (TC 9.A.10.1) family.</text>
</comment>
<keyword evidence="9" id="KW-1185">Reference proteome</keyword>
<evidence type="ECO:0000313" key="8">
    <source>
        <dbReference type="EMBL" id="KHJ33403.1"/>
    </source>
</evidence>
<organism evidence="8 9">
    <name type="scientific">Uncinula necator</name>
    <name type="common">Grape powdery mildew</name>
    <dbReference type="NCBI Taxonomy" id="52586"/>
    <lineage>
        <taxon>Eukaryota</taxon>
        <taxon>Fungi</taxon>
        <taxon>Dikarya</taxon>
        <taxon>Ascomycota</taxon>
        <taxon>Pezizomycotina</taxon>
        <taxon>Leotiomycetes</taxon>
        <taxon>Erysiphales</taxon>
        <taxon>Erysiphaceae</taxon>
        <taxon>Erysiphe</taxon>
    </lineage>
</organism>
<dbReference type="GO" id="GO:0061840">
    <property type="term" value="F:high-affinity ferrous iron transmembrane transporter activity"/>
    <property type="evidence" value="ECO:0007669"/>
    <property type="project" value="EnsemblFungi"/>
</dbReference>
<dbReference type="GO" id="GO:0016740">
    <property type="term" value="F:transferase activity"/>
    <property type="evidence" value="ECO:0007669"/>
    <property type="project" value="UniProtKB-KW"/>
</dbReference>